<dbReference type="OrthoDB" id="6645407at2759"/>
<dbReference type="GeneID" id="100573233"/>
<gene>
    <name evidence="2" type="primary">ACYPI35350</name>
    <name evidence="3" type="synonym">100573233</name>
</gene>
<name>C4WXE6_ACYPI</name>
<accession>C4WXE6</accession>
<dbReference type="AlphaFoldDB" id="C4WXE6"/>
<evidence type="ECO:0000313" key="2">
    <source>
        <dbReference type="EMBL" id="BAH72566.1"/>
    </source>
</evidence>
<evidence type="ECO:0000256" key="1">
    <source>
        <dbReference type="SAM" id="SignalP"/>
    </source>
</evidence>
<feature type="signal peptide" evidence="1">
    <location>
        <begin position="1"/>
        <end position="27"/>
    </location>
</feature>
<reference evidence="4" key="2">
    <citation type="submission" date="2010-06" db="EMBL/GenBank/DDBJ databases">
        <authorList>
            <person name="Jiang H."/>
            <person name="Abraham K."/>
            <person name="Ali S."/>
            <person name="Alsbrooks S.L."/>
            <person name="Anim B.N."/>
            <person name="Anosike U.S."/>
            <person name="Attaway T."/>
            <person name="Bandaranaike D.P."/>
            <person name="Battles P.K."/>
            <person name="Bell S.N."/>
            <person name="Bell A.V."/>
            <person name="Beltran B."/>
            <person name="Bickham C."/>
            <person name="Bustamante Y."/>
            <person name="Caleb T."/>
            <person name="Canada A."/>
            <person name="Cardenas V."/>
            <person name="Carter K."/>
            <person name="Chacko J."/>
            <person name="Chandrabose M.N."/>
            <person name="Chavez D."/>
            <person name="Chavez A."/>
            <person name="Chen L."/>
            <person name="Chu H.-S."/>
            <person name="Claassen K.J."/>
            <person name="Cockrell R."/>
            <person name="Collins M."/>
            <person name="Cooper J.A."/>
            <person name="Cree A."/>
            <person name="Curry S.M."/>
            <person name="Da Y."/>
            <person name="Dao M.D."/>
            <person name="Das B."/>
            <person name="Davila M.-L."/>
            <person name="Davy-Carroll L."/>
            <person name="Denson S."/>
            <person name="Dinh H."/>
            <person name="Ebong V.E."/>
            <person name="Edwards J.R."/>
            <person name="Egan A."/>
            <person name="El-Daye J."/>
            <person name="Escobedo L."/>
            <person name="Fernandez S."/>
            <person name="Fernando P.R."/>
            <person name="Flagg N."/>
            <person name="Forbes L.D."/>
            <person name="Fowler R.G."/>
            <person name="Fu Q."/>
            <person name="Gabisi R.A."/>
            <person name="Ganer J."/>
            <person name="Garbino Pronczuk A."/>
            <person name="Garcia R.M."/>
            <person name="Garner T."/>
            <person name="Garrett T.E."/>
            <person name="Gonzalez D.A."/>
            <person name="Hamid H."/>
            <person name="Hawkins E.S."/>
            <person name="Hirani K."/>
            <person name="Hogues M.E."/>
            <person name="Hollins B."/>
            <person name="Hsiao C.-H."/>
            <person name="Jabil R."/>
            <person name="James M.L."/>
            <person name="Jhangiani S.N."/>
            <person name="Johnson B."/>
            <person name="Johnson Q."/>
            <person name="Joshi V."/>
            <person name="Kalu J.B."/>
            <person name="Kam C."/>
            <person name="Kashfia A."/>
            <person name="Keebler J."/>
            <person name="Kisamo H."/>
            <person name="Kovar C.L."/>
            <person name="Lago L.A."/>
            <person name="Lai C.-Y."/>
            <person name="Laidlaw J."/>
            <person name="Lara F."/>
            <person name="Le T.-K."/>
            <person name="Lee S.L."/>
            <person name="Legall F.H."/>
            <person name="Lemon S.J."/>
            <person name="Lewis L.R."/>
            <person name="Li B."/>
            <person name="Liu Y."/>
            <person name="Liu Y.-S."/>
            <person name="Lopez J."/>
            <person name="Lozado R.J."/>
            <person name="Lu J."/>
            <person name="Madu R.C."/>
            <person name="Maheshwari M."/>
            <person name="Maheshwari R."/>
            <person name="Malloy K."/>
            <person name="Martinez E."/>
            <person name="Mathew T."/>
            <person name="Mercado I.C."/>
            <person name="Mercado C."/>
            <person name="Meyer B."/>
            <person name="Montgomery K."/>
            <person name="Morgan M.B."/>
            <person name="Munidasa M."/>
            <person name="Nazareth L.V."/>
            <person name="Nelson J."/>
            <person name="Ng B.M."/>
            <person name="Nguyen N.B."/>
            <person name="Nguyen P.Q."/>
            <person name="Nguyen T."/>
            <person name="Obregon M."/>
            <person name="Okwuonu G.O."/>
            <person name="Onwere C.G."/>
            <person name="Orozco G."/>
            <person name="Parra A."/>
            <person name="Patel S."/>
            <person name="Patil S."/>
            <person name="Perez A."/>
            <person name="Perez Y."/>
            <person name="Pham C."/>
            <person name="Primus E.L."/>
            <person name="Pu L.-L."/>
            <person name="Puazo M."/>
            <person name="Qin X."/>
            <person name="Quiroz J.B."/>
            <person name="Reese J."/>
            <person name="Richards S."/>
            <person name="Rives C.M."/>
            <person name="Robberts R."/>
            <person name="Ruiz S.J."/>
            <person name="Ruiz M.J."/>
            <person name="Santibanez J."/>
            <person name="Schneider B.W."/>
            <person name="Sisson I."/>
            <person name="Smith M."/>
            <person name="Sodergren E."/>
            <person name="Song X.-Z."/>
            <person name="Song B.B."/>
            <person name="Summersgill H."/>
            <person name="Thelus R."/>
            <person name="Thornton R.D."/>
            <person name="Trejos Z.Y."/>
            <person name="Usmani K."/>
            <person name="Vattathil S."/>
            <person name="Villasana D."/>
            <person name="Walker D.L."/>
            <person name="Wang S."/>
            <person name="Wang K."/>
            <person name="White C.S."/>
            <person name="Williams A.C."/>
            <person name="Williamson J."/>
            <person name="Wilson K."/>
            <person name="Woghiren I.O."/>
            <person name="Woodworth J.R."/>
            <person name="Worley K.C."/>
            <person name="Wright R.A."/>
            <person name="Wu W."/>
            <person name="Young L."/>
            <person name="Zhang L."/>
            <person name="Zhang J."/>
            <person name="Zhu Y."/>
            <person name="Muzny D.M."/>
            <person name="Weinstock G."/>
            <person name="Gibbs R.A."/>
        </authorList>
    </citation>
    <scope>NUCLEOTIDE SEQUENCE [LARGE SCALE GENOMIC DNA]</scope>
    <source>
        <strain evidence="4">LSR1</strain>
    </source>
</reference>
<keyword evidence="1" id="KW-0732">Signal</keyword>
<dbReference type="RefSeq" id="NP_001232970.1">
    <property type="nucleotide sequence ID" value="NM_001246041.2"/>
</dbReference>
<dbReference type="EMBL" id="AK342597">
    <property type="protein sequence ID" value="BAH72566.1"/>
    <property type="molecule type" value="mRNA"/>
</dbReference>
<keyword evidence="4" id="KW-1185">Reference proteome</keyword>
<feature type="chain" id="PRO_5010960800" evidence="1">
    <location>
        <begin position="28"/>
        <end position="172"/>
    </location>
</feature>
<proteinExistence type="evidence at transcript level"/>
<protein>
    <submittedName>
        <fullName evidence="2">ACYPI35350 protein</fullName>
    </submittedName>
</protein>
<dbReference type="CTD" id="100573233"/>
<dbReference type="KEGG" id="api:100573233"/>
<reference evidence="2" key="1">
    <citation type="submission" date="2009-06" db="EMBL/GenBank/DDBJ databases">
        <title>A full-length cDNA resource of the pea aphid, Acyrthosiphon pisum.</title>
        <authorList>
            <person name="Shigenobu S."/>
            <person name="Nakabachi A."/>
            <person name="Richards S."/>
        </authorList>
    </citation>
    <scope>NUCLEOTIDE SEQUENCE</scope>
    <source>
        <strain evidence="2">LSR1</strain>
        <tissue evidence="2">Whole body</tissue>
    </source>
</reference>
<dbReference type="HOGENOM" id="CLU_1556513_0_0_1"/>
<reference evidence="3" key="3">
    <citation type="submission" date="2022-06" db="UniProtKB">
        <authorList>
            <consortium name="EnsemblMetazoa"/>
        </authorList>
    </citation>
    <scope>IDENTIFICATION</scope>
</reference>
<evidence type="ECO:0000313" key="3">
    <source>
        <dbReference type="EnsemblMetazoa" id="NP_001232970.1"/>
    </source>
</evidence>
<dbReference type="EnsemblMetazoa" id="NM_001246041.2">
    <property type="protein sequence ID" value="NP_001232970.1"/>
    <property type="gene ID" value="GeneID_100573233"/>
</dbReference>
<evidence type="ECO:0000313" key="4">
    <source>
        <dbReference type="Proteomes" id="UP000007819"/>
    </source>
</evidence>
<organism evidence="2">
    <name type="scientific">Acyrthosiphon pisum</name>
    <name type="common">Pea aphid</name>
    <dbReference type="NCBI Taxonomy" id="7029"/>
    <lineage>
        <taxon>Eukaryota</taxon>
        <taxon>Metazoa</taxon>
        <taxon>Ecdysozoa</taxon>
        <taxon>Arthropoda</taxon>
        <taxon>Hexapoda</taxon>
        <taxon>Insecta</taxon>
        <taxon>Pterygota</taxon>
        <taxon>Neoptera</taxon>
        <taxon>Paraneoptera</taxon>
        <taxon>Hemiptera</taxon>
        <taxon>Sternorrhyncha</taxon>
        <taxon>Aphidomorpha</taxon>
        <taxon>Aphidoidea</taxon>
        <taxon>Aphididae</taxon>
        <taxon>Macrosiphini</taxon>
        <taxon>Acyrthosiphon</taxon>
    </lineage>
</organism>
<sequence length="172" mass="18341">MAMTYNHCIIILLELIFILNYCSLVKSQCGTDLEVDGLRNYIITVETGLTALAAASAVPGAGVIPTVSSITLATEAGGITYYRLDKMENSLEVGWNRGRYDTCMKIIKEAKLFNSVLRGFGLGVGGVTMIPVIGALFVPVKIGIGVTATATIASELSKWKKEGCVQSTKPCD</sequence>
<dbReference type="Proteomes" id="UP000007819">
    <property type="component" value="Chromosome X"/>
</dbReference>
<dbReference type="InParanoid" id="C4WXE6"/>